<comment type="caution">
    <text evidence="2">The sequence shown here is derived from an EMBL/GenBank/DDBJ whole genome shotgun (WGS) entry which is preliminary data.</text>
</comment>
<accession>A0A8H6KNM2</accession>
<keyword evidence="3" id="KW-1185">Reference proteome</keyword>
<gene>
    <name evidence="2" type="ORF">CMUS01_06000</name>
</gene>
<dbReference type="Proteomes" id="UP000639643">
    <property type="component" value="Unassembled WGS sequence"/>
</dbReference>
<name>A0A8H6KNM2_9PEZI</name>
<feature type="region of interest" description="Disordered" evidence="1">
    <location>
        <begin position="134"/>
        <end position="165"/>
    </location>
</feature>
<protein>
    <submittedName>
        <fullName evidence="2">Uncharacterized protein</fullName>
    </submittedName>
</protein>
<reference evidence="2" key="1">
    <citation type="journal article" date="2020" name="Phytopathology">
        <title>Genome Sequence Resources of Colletotrichum truncatum, C. plurivorum, C. musicola, and C. sojae: Four Species Pathogenic to Soybean (Glycine max).</title>
        <authorList>
            <person name="Rogerio F."/>
            <person name="Boufleur T.R."/>
            <person name="Ciampi-Guillardi M."/>
            <person name="Sukno S.A."/>
            <person name="Thon M.R."/>
            <person name="Massola Junior N.S."/>
            <person name="Baroncelli R."/>
        </authorList>
    </citation>
    <scope>NUCLEOTIDE SEQUENCE</scope>
    <source>
        <strain evidence="2">LFN0074</strain>
    </source>
</reference>
<evidence type="ECO:0000313" key="3">
    <source>
        <dbReference type="Proteomes" id="UP000639643"/>
    </source>
</evidence>
<proteinExistence type="predicted"/>
<dbReference type="AlphaFoldDB" id="A0A8H6KNM2"/>
<sequence length="195" mass="21417">MKRAPASRLSACEAKSRRRRRWAASAAISLARVPLRRCVWGTMRKAHDQQCGPWMGRLREGEATRSSAERDAFELPQSARDEMTEACFSFLLHPPPRRRSSAHRSHLGRGSLSAEHLLCLLLFGPSGAGRVHSQAPAKRDILQPCRSSRGGKEPPPVGTGGLNSSGKILPNLGTWARATWAGHSYCSWEMGQLSP</sequence>
<evidence type="ECO:0000313" key="2">
    <source>
        <dbReference type="EMBL" id="KAF6834879.1"/>
    </source>
</evidence>
<organism evidence="2 3">
    <name type="scientific">Colletotrichum musicola</name>
    <dbReference type="NCBI Taxonomy" id="2175873"/>
    <lineage>
        <taxon>Eukaryota</taxon>
        <taxon>Fungi</taxon>
        <taxon>Dikarya</taxon>
        <taxon>Ascomycota</taxon>
        <taxon>Pezizomycotina</taxon>
        <taxon>Sordariomycetes</taxon>
        <taxon>Hypocreomycetidae</taxon>
        <taxon>Glomerellales</taxon>
        <taxon>Glomerellaceae</taxon>
        <taxon>Colletotrichum</taxon>
        <taxon>Colletotrichum orchidearum species complex</taxon>
    </lineage>
</organism>
<evidence type="ECO:0000256" key="1">
    <source>
        <dbReference type="SAM" id="MobiDB-lite"/>
    </source>
</evidence>
<dbReference type="EMBL" id="WIGM01000188">
    <property type="protein sequence ID" value="KAF6834879.1"/>
    <property type="molecule type" value="Genomic_DNA"/>
</dbReference>